<dbReference type="KEGG" id="lab:LA76x_2735"/>
<dbReference type="KEGG" id="laq:GLA29479_3501"/>
<sequence>MTRLDKPLRREVEIDGKLYTLTVDPDGLKLSEKGRRKGIALSWNDLVSGDAALAAALQASTRDASTMG</sequence>
<keyword evidence="2" id="KW-1185">Reference proteome</keyword>
<evidence type="ECO:0000313" key="1">
    <source>
        <dbReference type="EMBL" id="ALN80865.1"/>
    </source>
</evidence>
<dbReference type="RefSeq" id="WP_057918068.1">
    <property type="nucleotide sequence ID" value="NZ_CP011129.1"/>
</dbReference>
<reference evidence="1 2" key="1">
    <citation type="journal article" date="2015" name="BMC Genomics">
        <title>Comparative genomics and metabolic profiling of the genus Lysobacter.</title>
        <authorList>
            <person name="de Bruijn I."/>
            <person name="Cheng X."/>
            <person name="de Jager V."/>
            <person name="Exposito R.G."/>
            <person name="Watrous J."/>
            <person name="Patel N."/>
            <person name="Postma J."/>
            <person name="Dorrestein P.C."/>
            <person name="Kobayashi D."/>
            <person name="Raaijmakers J.M."/>
        </authorList>
    </citation>
    <scope>NUCLEOTIDE SEQUENCE [LARGE SCALE GENOMIC DNA]</scope>
    <source>
        <strain evidence="1 2">76</strain>
    </source>
</reference>
<protein>
    <submittedName>
        <fullName evidence="1">Uncharacterized protein</fullName>
    </submittedName>
</protein>
<dbReference type="eggNOG" id="ENOG5033E79">
    <property type="taxonomic scope" value="Bacteria"/>
</dbReference>
<proteinExistence type="predicted"/>
<dbReference type="OrthoDB" id="5958722at2"/>
<gene>
    <name evidence="1" type="ORF">LA76x_2735</name>
</gene>
<name>A0A0S2E0L9_LYSAN</name>
<organism evidence="1 2">
    <name type="scientific">Lysobacter antibioticus</name>
    <dbReference type="NCBI Taxonomy" id="84531"/>
    <lineage>
        <taxon>Bacteria</taxon>
        <taxon>Pseudomonadati</taxon>
        <taxon>Pseudomonadota</taxon>
        <taxon>Gammaproteobacteria</taxon>
        <taxon>Lysobacterales</taxon>
        <taxon>Lysobacteraceae</taxon>
        <taxon>Lysobacter</taxon>
    </lineage>
</organism>
<dbReference type="EMBL" id="CP011129">
    <property type="protein sequence ID" value="ALN80865.1"/>
    <property type="molecule type" value="Genomic_DNA"/>
</dbReference>
<evidence type="ECO:0000313" key="2">
    <source>
        <dbReference type="Proteomes" id="UP000060787"/>
    </source>
</evidence>
<dbReference type="PATRIC" id="fig|84531.7.peg.3423"/>
<dbReference type="Proteomes" id="UP000060787">
    <property type="component" value="Chromosome"/>
</dbReference>
<accession>A0A0S2E0L9</accession>
<dbReference type="AlphaFoldDB" id="A0A0S2E0L9"/>